<keyword evidence="2" id="KW-1185">Reference proteome</keyword>
<evidence type="ECO:0000313" key="1">
    <source>
        <dbReference type="EMBL" id="PLU09779.1"/>
    </source>
</evidence>
<protein>
    <submittedName>
        <fullName evidence="1">Uncharacterized protein</fullName>
    </submittedName>
</protein>
<reference evidence="1 2" key="1">
    <citation type="journal article" date="2018" name="FEMS Microbiol. Ecol.">
        <title>Co-invading symbiotic mutualists of Medicago polymorpha retain high ancestral diversity and contain diverse accessory genomes.</title>
        <authorList>
            <person name="Porter S.S."/>
            <person name="Faber-Hammond J.J."/>
            <person name="Friesen M.L."/>
        </authorList>
    </citation>
    <scope>NUCLEOTIDE SEQUENCE [LARGE SCALE GENOMIC DNA]</scope>
    <source>
        <strain evidence="1 2">Str16</strain>
    </source>
</reference>
<name>A0ABX4TVM8_9HYPH</name>
<evidence type="ECO:0000313" key="2">
    <source>
        <dbReference type="Proteomes" id="UP001190825"/>
    </source>
</evidence>
<comment type="caution">
    <text evidence="1">The sequence shown here is derived from an EMBL/GenBank/DDBJ whole genome shotgun (WGS) entry which is preliminary data.</text>
</comment>
<sequence>MDIADLIRELEQAPGPSRDLDVALAIFLGYRRHVEQAIDPKSGEQTRRSFWVHPGGKDPSRVPAFTASLDDAYLLAQTVAPGVSGGASWDGACGTARVGDSPYCFAANPPMALCIAVLKTNEGYTE</sequence>
<proteinExistence type="predicted"/>
<accession>A0ABX4TVM8</accession>
<organism evidence="1 2">
    <name type="scientific">Sinorhizobium medicae</name>
    <dbReference type="NCBI Taxonomy" id="110321"/>
    <lineage>
        <taxon>Bacteria</taxon>
        <taxon>Pseudomonadati</taxon>
        <taxon>Pseudomonadota</taxon>
        <taxon>Alphaproteobacteria</taxon>
        <taxon>Hyphomicrobiales</taxon>
        <taxon>Rhizobiaceae</taxon>
        <taxon>Sinorhizobium/Ensifer group</taxon>
        <taxon>Sinorhizobium</taxon>
    </lineage>
</organism>
<gene>
    <name evidence="1" type="ORF">BMJ33_00470</name>
</gene>
<dbReference type="Proteomes" id="UP001190825">
    <property type="component" value="Unassembled WGS sequence"/>
</dbReference>
<dbReference type="EMBL" id="NBUC01000005">
    <property type="protein sequence ID" value="PLU09779.1"/>
    <property type="molecule type" value="Genomic_DNA"/>
</dbReference>